<comment type="similarity">
    <text evidence="3">Belongs to the long-chain O-acyltransferase family.</text>
</comment>
<evidence type="ECO:0000313" key="13">
    <source>
        <dbReference type="EMBL" id="MDC2954767.1"/>
    </source>
</evidence>
<evidence type="ECO:0000259" key="11">
    <source>
        <dbReference type="Pfam" id="PF03007"/>
    </source>
</evidence>
<dbReference type="RefSeq" id="WP_272174902.1">
    <property type="nucleotide sequence ID" value="NZ_JAQOSK010000003.1"/>
</dbReference>
<organism evidence="13 14">
    <name type="scientific">Streptomyces gilvifuscus</name>
    <dbReference type="NCBI Taxonomy" id="1550617"/>
    <lineage>
        <taxon>Bacteria</taxon>
        <taxon>Bacillati</taxon>
        <taxon>Actinomycetota</taxon>
        <taxon>Actinomycetes</taxon>
        <taxon>Kitasatosporales</taxon>
        <taxon>Streptomycetaceae</taxon>
        <taxon>Streptomyces</taxon>
    </lineage>
</organism>
<evidence type="ECO:0000256" key="9">
    <source>
        <dbReference type="ARBA" id="ARBA00023315"/>
    </source>
</evidence>
<keyword evidence="5" id="KW-0444">Lipid biosynthesis</keyword>
<keyword evidence="9" id="KW-0012">Acyltransferase</keyword>
<sequence>MIERASPSDRAFLAMDTGEPPEQFGVVLLLDRAEGLAAEKVTSLIAERLRAVPRLRRRLVRAPFGCGGPLWVDDPDFDVGEHVSAVCCPSPGDERALLDTALSVITRRLPRRAPLWAAVLVTGLAGGGRALVLVLHHALADGVGGLAVLADLVDSADRPPAARFPRPAPNRAALARDAWANRLGSLSRAGRSWYLLRESMRAGGGVRPPRATVSSLNRRTGPRRRLTVVRADLAAVRSAAHRHEATVNDLVLVAVAAALRMVLLDRGDTVDAFTVTVPVSGRGSGGGAELGNMVSPLLVTVPATGALDERLRQVADQVRTGRAAATGPPPIALLGWLFRPLAAVGGYRWYMNHQHRFHTLVTHVRGPAEPVTFGGAAVTSALAIGLGPGGNIPVYFEVLSYAGTLTVTITVDPDHFPGHEDLADALRGALERTVRHLGPGDT</sequence>
<dbReference type="InterPro" id="IPR023213">
    <property type="entry name" value="CAT-like_dom_sf"/>
</dbReference>
<evidence type="ECO:0000256" key="8">
    <source>
        <dbReference type="ARBA" id="ARBA00023098"/>
    </source>
</evidence>
<evidence type="ECO:0000256" key="10">
    <source>
        <dbReference type="ARBA" id="ARBA00048109"/>
    </source>
</evidence>
<gene>
    <name evidence="13" type="ORF">PO587_09860</name>
</gene>
<dbReference type="Gene3D" id="3.30.559.10">
    <property type="entry name" value="Chloramphenicol acetyltransferase-like domain"/>
    <property type="match status" value="1"/>
</dbReference>
<evidence type="ECO:0000256" key="4">
    <source>
        <dbReference type="ARBA" id="ARBA00013244"/>
    </source>
</evidence>
<dbReference type="InterPro" id="IPR009721">
    <property type="entry name" value="O-acyltransferase_WSD1_C"/>
</dbReference>
<dbReference type="EMBL" id="JAQOSK010000003">
    <property type="protein sequence ID" value="MDC2954767.1"/>
    <property type="molecule type" value="Genomic_DNA"/>
</dbReference>
<comment type="pathway">
    <text evidence="2">Lipid metabolism.</text>
</comment>
<comment type="caution">
    <text evidence="13">The sequence shown here is derived from an EMBL/GenBank/DDBJ whole genome shotgun (WGS) entry which is preliminary data.</text>
</comment>
<evidence type="ECO:0000259" key="12">
    <source>
        <dbReference type="Pfam" id="PF06974"/>
    </source>
</evidence>
<accession>A0ABT5FQM9</accession>
<comment type="pathway">
    <text evidence="1">Glycerolipid metabolism; triacylglycerol biosynthesis.</text>
</comment>
<keyword evidence="6" id="KW-0808">Transferase</keyword>
<dbReference type="InterPro" id="IPR004255">
    <property type="entry name" value="O-acyltransferase_WSD1_N"/>
</dbReference>
<name>A0ABT5FQM9_9ACTN</name>
<protein>
    <recommendedName>
        <fullName evidence="4">diacylglycerol O-acyltransferase</fullName>
        <ecNumber evidence="4">2.3.1.20</ecNumber>
    </recommendedName>
</protein>
<evidence type="ECO:0000256" key="7">
    <source>
        <dbReference type="ARBA" id="ARBA00022798"/>
    </source>
</evidence>
<dbReference type="InterPro" id="IPR045034">
    <property type="entry name" value="O-acyltransferase_WSD1-like"/>
</dbReference>
<dbReference type="Pfam" id="PF06974">
    <property type="entry name" value="WS_DGAT_C"/>
    <property type="match status" value="1"/>
</dbReference>
<keyword evidence="14" id="KW-1185">Reference proteome</keyword>
<keyword evidence="7" id="KW-0319">Glycerol metabolism</keyword>
<dbReference type="PANTHER" id="PTHR31650:SF1">
    <property type="entry name" value="WAX ESTER SYNTHASE_DIACYLGLYCEROL ACYLTRANSFERASE 4-RELATED"/>
    <property type="match status" value="1"/>
</dbReference>
<comment type="catalytic activity">
    <reaction evidence="10">
        <text>an acyl-CoA + a 1,2-diacyl-sn-glycerol = a triacyl-sn-glycerol + CoA</text>
        <dbReference type="Rhea" id="RHEA:10868"/>
        <dbReference type="ChEBI" id="CHEBI:17815"/>
        <dbReference type="ChEBI" id="CHEBI:57287"/>
        <dbReference type="ChEBI" id="CHEBI:58342"/>
        <dbReference type="ChEBI" id="CHEBI:64615"/>
        <dbReference type="EC" id="2.3.1.20"/>
    </reaction>
</comment>
<proteinExistence type="inferred from homology"/>
<evidence type="ECO:0000256" key="6">
    <source>
        <dbReference type="ARBA" id="ARBA00022679"/>
    </source>
</evidence>
<evidence type="ECO:0000313" key="14">
    <source>
        <dbReference type="Proteomes" id="UP001221328"/>
    </source>
</evidence>
<evidence type="ECO:0000256" key="1">
    <source>
        <dbReference type="ARBA" id="ARBA00004771"/>
    </source>
</evidence>
<evidence type="ECO:0000256" key="2">
    <source>
        <dbReference type="ARBA" id="ARBA00005189"/>
    </source>
</evidence>
<dbReference type="Pfam" id="PF03007">
    <property type="entry name" value="WS_DGAT_cat"/>
    <property type="match status" value="1"/>
</dbReference>
<feature type="domain" description="O-acyltransferase WSD1-like N-terminal" evidence="11">
    <location>
        <begin position="6"/>
        <end position="251"/>
    </location>
</feature>
<feature type="domain" description="O-acyltransferase WSD1 C-terminal" evidence="12">
    <location>
        <begin position="291"/>
        <end position="431"/>
    </location>
</feature>
<keyword evidence="8" id="KW-0443">Lipid metabolism</keyword>
<evidence type="ECO:0000256" key="3">
    <source>
        <dbReference type="ARBA" id="ARBA00009587"/>
    </source>
</evidence>
<dbReference type="PANTHER" id="PTHR31650">
    <property type="entry name" value="O-ACYLTRANSFERASE (WSD1-LIKE) FAMILY PROTEIN"/>
    <property type="match status" value="1"/>
</dbReference>
<evidence type="ECO:0000256" key="5">
    <source>
        <dbReference type="ARBA" id="ARBA00022516"/>
    </source>
</evidence>
<dbReference type="SUPFAM" id="SSF52777">
    <property type="entry name" value="CoA-dependent acyltransferases"/>
    <property type="match status" value="2"/>
</dbReference>
<reference evidence="13 14" key="1">
    <citation type="journal article" date="2015" name="Int. J. Syst. Evol. Microbiol.">
        <title>Streptomyces gilvifuscus sp. nov., an actinomycete that produces antibacterial compounds isolated from soil.</title>
        <authorList>
            <person name="Nguyen T.M."/>
            <person name="Kim J."/>
        </authorList>
    </citation>
    <scope>NUCLEOTIDE SEQUENCE [LARGE SCALE GENOMIC DNA]</scope>
    <source>
        <strain evidence="13 14">T113</strain>
    </source>
</reference>
<dbReference type="Gene3D" id="3.30.559.30">
    <property type="entry name" value="Nonribosomal peptide synthetase, condensation domain"/>
    <property type="match status" value="1"/>
</dbReference>
<dbReference type="Proteomes" id="UP001221328">
    <property type="component" value="Unassembled WGS sequence"/>
</dbReference>
<dbReference type="EC" id="2.3.1.20" evidence="4"/>